<sequence length="196" mass="20884">MIMMPFLLNFANPDEEVRNIPNVGYTGLQPQLDVNGNSVIRGVFSSFQNGTTSSHPNCSPGADYGPGVSCGFIFPADYNHTINMVVENIGNTTWRSTAVDTVTNAATEIGTWTLPSEAGGILDWQLGFVEYFLGLPDGCSTLPFTEVTMFNPTSRTPGAIGGLISTVYEKPGTCAGKDNYSNSVVPGGRDIKVGFL</sequence>
<dbReference type="Proteomes" id="UP000807716">
    <property type="component" value="Unassembled WGS sequence"/>
</dbReference>
<name>A0A9P6UAS3_9FUNG</name>
<organism evidence="1 2">
    <name type="scientific">Actinomortierella ambigua</name>
    <dbReference type="NCBI Taxonomy" id="1343610"/>
    <lineage>
        <taxon>Eukaryota</taxon>
        <taxon>Fungi</taxon>
        <taxon>Fungi incertae sedis</taxon>
        <taxon>Mucoromycota</taxon>
        <taxon>Mortierellomycotina</taxon>
        <taxon>Mortierellomycetes</taxon>
        <taxon>Mortierellales</taxon>
        <taxon>Mortierellaceae</taxon>
        <taxon>Actinomortierella</taxon>
    </lineage>
</organism>
<evidence type="ECO:0000313" key="2">
    <source>
        <dbReference type="Proteomes" id="UP000807716"/>
    </source>
</evidence>
<dbReference type="AlphaFoldDB" id="A0A9P6UAS3"/>
<reference evidence="1" key="1">
    <citation type="journal article" date="2020" name="Fungal Divers.">
        <title>Resolving the Mortierellaceae phylogeny through synthesis of multi-gene phylogenetics and phylogenomics.</title>
        <authorList>
            <person name="Vandepol N."/>
            <person name="Liber J."/>
            <person name="Desiro A."/>
            <person name="Na H."/>
            <person name="Kennedy M."/>
            <person name="Barry K."/>
            <person name="Grigoriev I.V."/>
            <person name="Miller A.N."/>
            <person name="O'Donnell K."/>
            <person name="Stajich J.E."/>
            <person name="Bonito G."/>
        </authorList>
    </citation>
    <scope>NUCLEOTIDE SEQUENCE</scope>
    <source>
        <strain evidence="1">BC1065</strain>
    </source>
</reference>
<protein>
    <submittedName>
        <fullName evidence="1">Uncharacterized protein</fullName>
    </submittedName>
</protein>
<keyword evidence="2" id="KW-1185">Reference proteome</keyword>
<proteinExistence type="predicted"/>
<dbReference type="EMBL" id="JAAAJB010000058">
    <property type="protein sequence ID" value="KAG0268173.1"/>
    <property type="molecule type" value="Genomic_DNA"/>
</dbReference>
<dbReference type="OrthoDB" id="5576763at2759"/>
<evidence type="ECO:0000313" key="1">
    <source>
        <dbReference type="EMBL" id="KAG0268173.1"/>
    </source>
</evidence>
<gene>
    <name evidence="1" type="ORF">DFQ27_007404</name>
</gene>
<accession>A0A9P6UAS3</accession>
<comment type="caution">
    <text evidence="1">The sequence shown here is derived from an EMBL/GenBank/DDBJ whole genome shotgun (WGS) entry which is preliminary data.</text>
</comment>